<dbReference type="InterPro" id="IPR010513">
    <property type="entry name" value="KEN_dom"/>
</dbReference>
<dbReference type="InterPro" id="IPR038357">
    <property type="entry name" value="KEN_sf"/>
</dbReference>
<evidence type="ECO:0000256" key="6">
    <source>
        <dbReference type="ARBA" id="ARBA00022679"/>
    </source>
</evidence>
<dbReference type="OrthoDB" id="63989at2759"/>
<keyword evidence="14" id="KW-1133">Transmembrane helix</keyword>
<dbReference type="EMBL" id="KK107046">
    <property type="protein sequence ID" value="EZA61735.1"/>
    <property type="molecule type" value="Genomic_DNA"/>
</dbReference>
<dbReference type="SUPFAM" id="SSF50998">
    <property type="entry name" value="Quinoprotein alcohol dehydrogenase-like"/>
    <property type="match status" value="1"/>
</dbReference>
<dbReference type="GO" id="GO:0010468">
    <property type="term" value="P:regulation of gene expression"/>
    <property type="evidence" value="ECO:0007669"/>
    <property type="project" value="UniProtKB-ARBA"/>
</dbReference>
<reference evidence="23 25" key="1">
    <citation type="journal article" date="2014" name="Curr. Biol.">
        <title>The genome of the clonal raider ant Cerapachys biroi.</title>
        <authorList>
            <person name="Oxley P.R."/>
            <person name="Ji L."/>
            <person name="Fetter-Pruneda I."/>
            <person name="McKenzie S.K."/>
            <person name="Li C."/>
            <person name="Hu H."/>
            <person name="Zhang G."/>
            <person name="Kronauer D.J."/>
        </authorList>
    </citation>
    <scope>NUCLEOTIDE SEQUENCE [LARGE SCALE GENOMIC DNA]</scope>
</reference>
<evidence type="ECO:0000256" key="4">
    <source>
        <dbReference type="ARBA" id="ARBA00022527"/>
    </source>
</evidence>
<evidence type="ECO:0000313" key="24">
    <source>
        <dbReference type="EMBL" id="RLU24202.1"/>
    </source>
</evidence>
<dbReference type="GO" id="GO:0016787">
    <property type="term" value="F:hydrolase activity"/>
    <property type="evidence" value="ECO:0007669"/>
    <property type="project" value="UniProtKB-KW"/>
</dbReference>
<name>A0A026X0B3_OOCBI</name>
<dbReference type="Proteomes" id="UP000279307">
    <property type="component" value="Chromosome 4"/>
</dbReference>
<dbReference type="InterPro" id="IPR018391">
    <property type="entry name" value="PQQ_b-propeller_rpt"/>
</dbReference>
<evidence type="ECO:0000256" key="20">
    <source>
        <dbReference type="SAM" id="SignalP"/>
    </source>
</evidence>
<feature type="compositionally biased region" description="Basic and acidic residues" evidence="19">
    <location>
        <begin position="936"/>
        <end position="946"/>
    </location>
</feature>
<dbReference type="InterPro" id="IPR008271">
    <property type="entry name" value="Ser/Thr_kinase_AS"/>
</dbReference>
<keyword evidence="8 20" id="KW-0732">Signal</keyword>
<evidence type="ECO:0000256" key="13">
    <source>
        <dbReference type="ARBA" id="ARBA00022840"/>
    </source>
</evidence>
<evidence type="ECO:0000259" key="22">
    <source>
        <dbReference type="PROSITE" id="PS51392"/>
    </source>
</evidence>
<comment type="cofactor">
    <cofactor evidence="1">
        <name>Mg(2+)</name>
        <dbReference type="ChEBI" id="CHEBI:18420"/>
    </cofactor>
</comment>
<feature type="region of interest" description="Disordered" evidence="19">
    <location>
        <begin position="916"/>
        <end position="955"/>
    </location>
</feature>
<evidence type="ECO:0000256" key="5">
    <source>
        <dbReference type="ARBA" id="ARBA00022553"/>
    </source>
</evidence>
<evidence type="ECO:0000256" key="17">
    <source>
        <dbReference type="ARBA" id="ARBA00047899"/>
    </source>
</evidence>
<evidence type="ECO:0000256" key="7">
    <source>
        <dbReference type="ARBA" id="ARBA00022692"/>
    </source>
</evidence>
<dbReference type="STRING" id="2015173.A0A026X0B3"/>
<dbReference type="GO" id="GO:0070059">
    <property type="term" value="P:intrinsic apoptotic signaling pathway in response to endoplasmic reticulum stress"/>
    <property type="evidence" value="ECO:0007669"/>
    <property type="project" value="TreeGrafter"/>
</dbReference>
<evidence type="ECO:0000256" key="14">
    <source>
        <dbReference type="ARBA" id="ARBA00022989"/>
    </source>
</evidence>
<evidence type="ECO:0000256" key="18">
    <source>
        <dbReference type="ARBA" id="ARBA00048679"/>
    </source>
</evidence>
<sequence>MQRWMTSQQVVLAILGMLAFASGQQVVNNRNTELVAEQDDAFLLLSTLGGSLVAVGQRSGKIRWQLDDEPIVKVPINLSETKMPMFLPGPRDGSLYLFGRDPEALKRLPYTIPQLVANSPCRSSDGILYTGRKVDTWFSIDPTTGKREQLLSFNDAKNTCPLDVQNTIFVGRTEYNIIMVDSKHKDRKWNVTFYDYSAEQMESDMIDNYDLAHFTASSTGRVVTLDRRGGRVLWDLNLKSPVIAMYIVTKDGLLTIPFKSIADSLLETFVTELTDEADLYSKWFPTLYIGQHRYGLYALPSYVESESTTISSSEEHLLLGGPSHVDVDDNNILLLENHGFVGTDVTEARDDCKVKNIIMLGHYKVPMEYKQYQPLHQPLQITGRSDPIILDTPTLNVTETTLVAMQADDIVSNDTVQSESKRSWQKFISKTYSASKIWIDQQENKDLKFTVIFICIVIVYYLFQASRKNSRVNSPRTYSPIAEPEDIDTDLVKVGKITFDAQEVLGKGCDGTFVYKGEFDGRDVAVKRLMKESFTLADREVALLRESDEHANVVRYFCTEQDRTFKYIALELAEATLQDYVTGKYDREKISVKDILHQATAGLAHLHSLDIVHRDIKPHNVLLSVPGPQRAVRAMISDFGLCKKLQLDRVSFSFSKGSGPIGTDGWIAPEIMNKERTTCAVDIFSLGCVFYYVLTNGKHPFGDSIWKQQNIQNNENVDLSALQELSPIDRELALLLVKAMISRIPEERPPASAISTYPIFWYPRKIMNFFQDVSDRVETDQYDSPAVIALETSGECVVQDDWKSCIDEEVATDMGKYRSYHGESVRDLLRALRNKKHHYRELSEEAQKKLGSVPDDFAKYWLTKFPCLLCHVWCAMQRFHDEPSLEKYYYPQYTFTSIYKGEEGTVRIERIMKDKSVSNKSAKRVKYYQNKKKKEKKQEEQEEKKVSPMWILAPK</sequence>
<dbReference type="InterPro" id="IPR011047">
    <property type="entry name" value="Quinoprotein_ADH-like_sf"/>
</dbReference>
<dbReference type="EMBL" id="QOIP01000004">
    <property type="protein sequence ID" value="RLU24202.1"/>
    <property type="molecule type" value="Genomic_DNA"/>
</dbReference>
<dbReference type="PANTHER" id="PTHR13954:SF6">
    <property type="entry name" value="NON-SPECIFIC SERINE_THREONINE PROTEIN KINASE"/>
    <property type="match status" value="1"/>
</dbReference>
<dbReference type="Pfam" id="PF06479">
    <property type="entry name" value="Ribonuc_2-5A"/>
    <property type="match status" value="1"/>
</dbReference>
<dbReference type="GO" id="GO:0004674">
    <property type="term" value="F:protein serine/threonine kinase activity"/>
    <property type="evidence" value="ECO:0007669"/>
    <property type="project" value="UniProtKB-KW"/>
</dbReference>
<evidence type="ECO:0000313" key="23">
    <source>
        <dbReference type="EMBL" id="EZA61735.1"/>
    </source>
</evidence>
<dbReference type="PROSITE" id="PS50011">
    <property type="entry name" value="PROTEIN_KINASE_DOM"/>
    <property type="match status" value="1"/>
</dbReference>
<organism evidence="23 25">
    <name type="scientific">Ooceraea biroi</name>
    <name type="common">Clonal raider ant</name>
    <name type="synonym">Cerapachys biroi</name>
    <dbReference type="NCBI Taxonomy" id="2015173"/>
    <lineage>
        <taxon>Eukaryota</taxon>
        <taxon>Metazoa</taxon>
        <taxon>Ecdysozoa</taxon>
        <taxon>Arthropoda</taxon>
        <taxon>Hexapoda</taxon>
        <taxon>Insecta</taxon>
        <taxon>Pterygota</taxon>
        <taxon>Neoptera</taxon>
        <taxon>Endopterygota</taxon>
        <taxon>Hymenoptera</taxon>
        <taxon>Apocrita</taxon>
        <taxon>Aculeata</taxon>
        <taxon>Formicoidea</taxon>
        <taxon>Formicidae</taxon>
        <taxon>Dorylinae</taxon>
        <taxon>Ooceraea</taxon>
    </lineage>
</organism>
<dbReference type="SMART" id="SM00564">
    <property type="entry name" value="PQQ"/>
    <property type="match status" value="4"/>
</dbReference>
<accession>A0A026X0B3</accession>
<dbReference type="GO" id="GO:0051082">
    <property type="term" value="F:unfolded protein binding"/>
    <property type="evidence" value="ECO:0007669"/>
    <property type="project" value="TreeGrafter"/>
</dbReference>
<dbReference type="InterPro" id="IPR000719">
    <property type="entry name" value="Prot_kinase_dom"/>
</dbReference>
<evidence type="ECO:0000256" key="3">
    <source>
        <dbReference type="ARBA" id="ARBA00012513"/>
    </source>
</evidence>
<keyword evidence="9" id="KW-0547">Nucleotide-binding</keyword>
<dbReference type="GO" id="GO:0005524">
    <property type="term" value="F:ATP binding"/>
    <property type="evidence" value="ECO:0007669"/>
    <property type="project" value="UniProtKB-KW"/>
</dbReference>
<evidence type="ECO:0000256" key="16">
    <source>
        <dbReference type="ARBA" id="ARBA00023268"/>
    </source>
</evidence>
<keyword evidence="13" id="KW-0067">ATP-binding</keyword>
<dbReference type="GO" id="GO:0036498">
    <property type="term" value="P:IRE1-mediated unfolded protein response"/>
    <property type="evidence" value="ECO:0007669"/>
    <property type="project" value="TreeGrafter"/>
</dbReference>
<evidence type="ECO:0000256" key="10">
    <source>
        <dbReference type="ARBA" id="ARBA00022777"/>
    </source>
</evidence>
<evidence type="ECO:0000256" key="2">
    <source>
        <dbReference type="ARBA" id="ARBA00004115"/>
    </source>
</evidence>
<dbReference type="CDD" id="cd09769">
    <property type="entry name" value="Luminal_IRE1"/>
    <property type="match status" value="1"/>
</dbReference>
<keyword evidence="12" id="KW-0256">Endoplasmic reticulum</keyword>
<dbReference type="FunFam" id="1.20.1440.180:FF:000001">
    <property type="entry name" value="Serine/threonine-protein kinase/endoribonuclease IRE1"/>
    <property type="match status" value="1"/>
</dbReference>
<dbReference type="AlphaFoldDB" id="A0A026X0B3"/>
<feature type="chain" id="PRO_5033208084" description="non-specific serine/threonine protein kinase" evidence="20">
    <location>
        <begin position="24"/>
        <end position="955"/>
    </location>
</feature>
<keyword evidence="11" id="KW-0378">Hydrolase</keyword>
<gene>
    <name evidence="24" type="ORF">DMN91_004412</name>
    <name evidence="23" type="ORF">X777_09356</name>
</gene>
<comment type="catalytic activity">
    <reaction evidence="17">
        <text>L-threonyl-[protein] + ATP = O-phospho-L-threonyl-[protein] + ADP + H(+)</text>
        <dbReference type="Rhea" id="RHEA:46608"/>
        <dbReference type="Rhea" id="RHEA-COMP:11060"/>
        <dbReference type="Rhea" id="RHEA-COMP:11605"/>
        <dbReference type="ChEBI" id="CHEBI:15378"/>
        <dbReference type="ChEBI" id="CHEBI:30013"/>
        <dbReference type="ChEBI" id="CHEBI:30616"/>
        <dbReference type="ChEBI" id="CHEBI:61977"/>
        <dbReference type="ChEBI" id="CHEBI:456216"/>
        <dbReference type="EC" id="2.7.11.1"/>
    </reaction>
</comment>
<dbReference type="Gene3D" id="2.130.10.10">
    <property type="entry name" value="YVTN repeat-like/Quinoprotein amine dehydrogenase"/>
    <property type="match status" value="1"/>
</dbReference>
<protein>
    <recommendedName>
        <fullName evidence="3">non-specific serine/threonine protein kinase</fullName>
        <ecNumber evidence="3">2.7.11.1</ecNumber>
    </recommendedName>
</protein>
<dbReference type="InterPro" id="IPR011009">
    <property type="entry name" value="Kinase-like_dom_sf"/>
</dbReference>
<dbReference type="Pfam" id="PF13360">
    <property type="entry name" value="PQQ_2"/>
    <property type="match status" value="1"/>
</dbReference>
<evidence type="ECO:0000256" key="1">
    <source>
        <dbReference type="ARBA" id="ARBA00001946"/>
    </source>
</evidence>
<keyword evidence="25" id="KW-1185">Reference proteome</keyword>
<dbReference type="Proteomes" id="UP000053097">
    <property type="component" value="Unassembled WGS sequence"/>
</dbReference>
<dbReference type="GO" id="GO:0080090">
    <property type="term" value="P:regulation of primary metabolic process"/>
    <property type="evidence" value="ECO:0007669"/>
    <property type="project" value="UniProtKB-ARBA"/>
</dbReference>
<dbReference type="SMART" id="SM00220">
    <property type="entry name" value="S_TKc"/>
    <property type="match status" value="1"/>
</dbReference>
<dbReference type="InterPro" id="IPR015943">
    <property type="entry name" value="WD40/YVTN_repeat-like_dom_sf"/>
</dbReference>
<feature type="domain" description="KEN" evidence="22">
    <location>
        <begin position="763"/>
        <end position="891"/>
    </location>
</feature>
<dbReference type="InterPro" id="IPR002372">
    <property type="entry name" value="PQQ_rpt_dom"/>
</dbReference>
<dbReference type="GO" id="GO:1990604">
    <property type="term" value="C:IRE1-TRAF2-ASK1 complex"/>
    <property type="evidence" value="ECO:0007669"/>
    <property type="project" value="TreeGrafter"/>
</dbReference>
<comment type="catalytic activity">
    <reaction evidence="18">
        <text>L-seryl-[protein] + ATP = O-phospho-L-seryl-[protein] + ADP + H(+)</text>
        <dbReference type="Rhea" id="RHEA:17989"/>
        <dbReference type="Rhea" id="RHEA-COMP:9863"/>
        <dbReference type="Rhea" id="RHEA-COMP:11604"/>
        <dbReference type="ChEBI" id="CHEBI:15378"/>
        <dbReference type="ChEBI" id="CHEBI:29999"/>
        <dbReference type="ChEBI" id="CHEBI:30616"/>
        <dbReference type="ChEBI" id="CHEBI:83421"/>
        <dbReference type="ChEBI" id="CHEBI:456216"/>
        <dbReference type="EC" id="2.7.11.1"/>
    </reaction>
</comment>
<feature type="compositionally biased region" description="Basic residues" evidence="19">
    <location>
        <begin position="921"/>
        <end position="935"/>
    </location>
</feature>
<dbReference type="GO" id="GO:0004521">
    <property type="term" value="F:RNA endonuclease activity"/>
    <property type="evidence" value="ECO:0007669"/>
    <property type="project" value="InterPro"/>
</dbReference>
<evidence type="ECO:0000256" key="15">
    <source>
        <dbReference type="ARBA" id="ARBA00023136"/>
    </source>
</evidence>
<dbReference type="Gene3D" id="1.20.1440.180">
    <property type="entry name" value="KEN domain"/>
    <property type="match status" value="1"/>
</dbReference>
<proteinExistence type="predicted"/>
<dbReference type="Gene3D" id="1.10.510.10">
    <property type="entry name" value="Transferase(Phosphotransferase) domain 1"/>
    <property type="match status" value="1"/>
</dbReference>
<keyword evidence="7" id="KW-0812">Transmembrane</keyword>
<dbReference type="Pfam" id="PF00069">
    <property type="entry name" value="Pkinase"/>
    <property type="match status" value="1"/>
</dbReference>
<dbReference type="OMA" id="TSLHNQW"/>
<keyword evidence="16" id="KW-0511">Multifunctional enzyme</keyword>
<dbReference type="Gene3D" id="3.30.200.20">
    <property type="entry name" value="Phosphorylase Kinase, domain 1"/>
    <property type="match status" value="1"/>
</dbReference>
<keyword evidence="6" id="KW-0808">Transferase</keyword>
<dbReference type="SMART" id="SM00580">
    <property type="entry name" value="PUG"/>
    <property type="match status" value="1"/>
</dbReference>
<dbReference type="FunFam" id="3.30.200.20:FF:000077">
    <property type="entry name" value="Putative Serine/threonine-protein kinase/endoribonuclease IRE1"/>
    <property type="match status" value="1"/>
</dbReference>
<evidence type="ECO:0000256" key="8">
    <source>
        <dbReference type="ARBA" id="ARBA00022729"/>
    </source>
</evidence>
<dbReference type="GO" id="GO:0006397">
    <property type="term" value="P:mRNA processing"/>
    <property type="evidence" value="ECO:0007669"/>
    <property type="project" value="InterPro"/>
</dbReference>
<dbReference type="PROSITE" id="PS00108">
    <property type="entry name" value="PROTEIN_KINASE_ST"/>
    <property type="match status" value="1"/>
</dbReference>
<dbReference type="InterPro" id="IPR045133">
    <property type="entry name" value="IRE1/2-like"/>
</dbReference>
<feature type="signal peptide" evidence="20">
    <location>
        <begin position="1"/>
        <end position="23"/>
    </location>
</feature>
<keyword evidence="15" id="KW-0472">Membrane</keyword>
<evidence type="ECO:0000256" key="12">
    <source>
        <dbReference type="ARBA" id="ARBA00022824"/>
    </source>
</evidence>
<evidence type="ECO:0000259" key="21">
    <source>
        <dbReference type="PROSITE" id="PS50011"/>
    </source>
</evidence>
<keyword evidence="5" id="KW-0597">Phosphoprotein</keyword>
<reference evidence="24" key="2">
    <citation type="journal article" date="2018" name="Genome Res.">
        <title>The genomic architecture and molecular evolution of ant odorant receptors.</title>
        <authorList>
            <person name="McKenzie S.K."/>
            <person name="Kronauer D.J.C."/>
        </authorList>
    </citation>
    <scope>NUCLEOTIDE SEQUENCE [LARGE SCALE GENOMIC DNA]</scope>
    <source>
        <strain evidence="24">Clonal line C1</strain>
    </source>
</reference>
<dbReference type="PROSITE" id="PS51392">
    <property type="entry name" value="KEN"/>
    <property type="match status" value="1"/>
</dbReference>
<evidence type="ECO:0000256" key="11">
    <source>
        <dbReference type="ARBA" id="ARBA00022801"/>
    </source>
</evidence>
<comment type="subcellular location">
    <subcellularLocation>
        <location evidence="2">Endoplasmic reticulum membrane</location>
        <topology evidence="2">Single-pass type I membrane protein</topology>
    </subcellularLocation>
</comment>
<reference evidence="24" key="3">
    <citation type="submission" date="2018-07" db="EMBL/GenBank/DDBJ databases">
        <authorList>
            <person name="Mckenzie S.K."/>
            <person name="Kronauer D.J.C."/>
        </authorList>
    </citation>
    <scope>NUCLEOTIDE SEQUENCE</scope>
    <source>
        <strain evidence="24">Clonal line C1</strain>
    </source>
</reference>
<feature type="domain" description="Protein kinase" evidence="21">
    <location>
        <begin position="499"/>
        <end position="760"/>
    </location>
</feature>
<dbReference type="CDD" id="cd10422">
    <property type="entry name" value="RNase_Ire1"/>
    <property type="match status" value="1"/>
</dbReference>
<keyword evidence="10 23" id="KW-0418">Kinase</keyword>
<dbReference type="EC" id="2.7.11.1" evidence="3"/>
<evidence type="ECO:0000313" key="25">
    <source>
        <dbReference type="Proteomes" id="UP000053097"/>
    </source>
</evidence>
<evidence type="ECO:0000256" key="19">
    <source>
        <dbReference type="SAM" id="MobiDB-lite"/>
    </source>
</evidence>
<dbReference type="SUPFAM" id="SSF56112">
    <property type="entry name" value="Protein kinase-like (PK-like)"/>
    <property type="match status" value="1"/>
</dbReference>
<keyword evidence="4" id="KW-0723">Serine/threonine-protein kinase</keyword>
<dbReference type="PANTHER" id="PTHR13954">
    <property type="entry name" value="IRE1-RELATED"/>
    <property type="match status" value="1"/>
</dbReference>
<evidence type="ECO:0000256" key="9">
    <source>
        <dbReference type="ARBA" id="ARBA00022741"/>
    </source>
</evidence>